<dbReference type="InterPro" id="IPR003156">
    <property type="entry name" value="DHHA1_dom"/>
</dbReference>
<name>A0A518KDL5_9BACT</name>
<keyword evidence="3" id="KW-0378">Hydrolase</keyword>
<dbReference type="Proteomes" id="UP000316426">
    <property type="component" value="Chromosome"/>
</dbReference>
<dbReference type="KEGG" id="bmei:Spa11_41090"/>
<dbReference type="InterPro" id="IPR001667">
    <property type="entry name" value="DDH_dom"/>
</dbReference>
<organism evidence="3 4">
    <name type="scientific">Botrimarina mediterranea</name>
    <dbReference type="NCBI Taxonomy" id="2528022"/>
    <lineage>
        <taxon>Bacteria</taxon>
        <taxon>Pseudomonadati</taxon>
        <taxon>Planctomycetota</taxon>
        <taxon>Planctomycetia</taxon>
        <taxon>Pirellulales</taxon>
        <taxon>Lacipirellulaceae</taxon>
        <taxon>Botrimarina</taxon>
    </lineage>
</organism>
<evidence type="ECO:0000313" key="3">
    <source>
        <dbReference type="EMBL" id="QDV75886.1"/>
    </source>
</evidence>
<dbReference type="InterPro" id="IPR038763">
    <property type="entry name" value="DHH_sf"/>
</dbReference>
<dbReference type="PANTHER" id="PTHR47618:SF1">
    <property type="entry name" value="BIFUNCTIONAL OLIGORIBONUCLEASE AND PAP PHOSPHATASE NRNA"/>
    <property type="match status" value="1"/>
</dbReference>
<dbReference type="Gene3D" id="3.90.1640.10">
    <property type="entry name" value="inorganic pyrophosphatase (n-terminal core)"/>
    <property type="match status" value="1"/>
</dbReference>
<dbReference type="PANTHER" id="PTHR47618">
    <property type="entry name" value="BIFUNCTIONAL OLIGORIBONUCLEASE AND PAP PHOSPHATASE NRNA"/>
    <property type="match status" value="1"/>
</dbReference>
<reference evidence="3 4" key="1">
    <citation type="submission" date="2019-02" db="EMBL/GenBank/DDBJ databases">
        <title>Deep-cultivation of Planctomycetes and their phenomic and genomic characterization uncovers novel biology.</title>
        <authorList>
            <person name="Wiegand S."/>
            <person name="Jogler M."/>
            <person name="Boedeker C."/>
            <person name="Pinto D."/>
            <person name="Vollmers J."/>
            <person name="Rivas-Marin E."/>
            <person name="Kohn T."/>
            <person name="Peeters S.H."/>
            <person name="Heuer A."/>
            <person name="Rast P."/>
            <person name="Oberbeckmann S."/>
            <person name="Bunk B."/>
            <person name="Jeske O."/>
            <person name="Meyerdierks A."/>
            <person name="Storesund J.E."/>
            <person name="Kallscheuer N."/>
            <person name="Luecker S."/>
            <person name="Lage O.M."/>
            <person name="Pohl T."/>
            <person name="Merkel B.J."/>
            <person name="Hornburger P."/>
            <person name="Mueller R.-W."/>
            <person name="Bruemmer F."/>
            <person name="Labrenz M."/>
            <person name="Spormann A.M."/>
            <person name="Op den Camp H."/>
            <person name="Overmann J."/>
            <person name="Amann R."/>
            <person name="Jetten M.S.M."/>
            <person name="Mascher T."/>
            <person name="Medema M.H."/>
            <person name="Devos D.P."/>
            <person name="Kaster A.-K."/>
            <person name="Ovreas L."/>
            <person name="Rohde M."/>
            <person name="Galperin M.Y."/>
            <person name="Jogler C."/>
        </authorList>
    </citation>
    <scope>NUCLEOTIDE SEQUENCE [LARGE SCALE GENOMIC DNA]</scope>
    <source>
        <strain evidence="3 4">Spa11</strain>
    </source>
</reference>
<dbReference type="Pfam" id="PF02272">
    <property type="entry name" value="DHHA1"/>
    <property type="match status" value="1"/>
</dbReference>
<feature type="domain" description="DDH" evidence="1">
    <location>
        <begin position="20"/>
        <end position="163"/>
    </location>
</feature>
<keyword evidence="4" id="KW-1185">Reference proteome</keyword>
<dbReference type="Pfam" id="PF01368">
    <property type="entry name" value="DHH"/>
    <property type="match status" value="1"/>
</dbReference>
<dbReference type="GO" id="GO:0003676">
    <property type="term" value="F:nucleic acid binding"/>
    <property type="evidence" value="ECO:0007669"/>
    <property type="project" value="InterPro"/>
</dbReference>
<dbReference type="SUPFAM" id="SSF64182">
    <property type="entry name" value="DHH phosphoesterases"/>
    <property type="match status" value="1"/>
</dbReference>
<dbReference type="EMBL" id="CP036349">
    <property type="protein sequence ID" value="QDV75886.1"/>
    <property type="molecule type" value="Genomic_DNA"/>
</dbReference>
<gene>
    <name evidence="3" type="ORF">Spa11_41090</name>
</gene>
<proteinExistence type="predicted"/>
<dbReference type="RefSeq" id="WP_145116051.1">
    <property type="nucleotide sequence ID" value="NZ_CP036349.1"/>
</dbReference>
<evidence type="ECO:0000259" key="1">
    <source>
        <dbReference type="Pfam" id="PF01368"/>
    </source>
</evidence>
<sequence length="328" mass="35240">MPIDWTPLRKLVAECDSFALTSHTRADCDAVGSELGLLYALESLGKRVRIINADAPPEHIRFIDVEGRVEVLGEGVTVEDVHQADAHIVCDTSAWGQLGAMADVIRSSPAQRLVIDHHQSGDDLGATVLKDDTAEATGRLIVEAMDALKVPISPKAAMPLFAAIATDTGWFRFPSVTPITYRTIARLMEAGANPTELFQQLYDRNTAARVRLHGRIMESIALELDGRVAFGQATDEDFQATGAAQADTEDVVNRLLSVEGVEVAVLLANMEPGLIKASLRSRTIVDVRPVAEKFGGGGHAKAAGVRYRGTIAEAKAALLAAIVEQFHD</sequence>
<dbReference type="InterPro" id="IPR051319">
    <property type="entry name" value="Oligoribo/pAp-PDE_c-di-AMP_PDE"/>
</dbReference>
<evidence type="ECO:0000259" key="2">
    <source>
        <dbReference type="Pfam" id="PF02272"/>
    </source>
</evidence>
<dbReference type="AlphaFoldDB" id="A0A518KDL5"/>
<dbReference type="EC" id="3.1.-.-" evidence="3"/>
<protein>
    <submittedName>
        <fullName evidence="3">NanoRNase/pAp phosphatase</fullName>
        <ecNumber evidence="3">3.1.-.-</ecNumber>
    </submittedName>
</protein>
<accession>A0A518KDL5</accession>
<evidence type="ECO:0000313" key="4">
    <source>
        <dbReference type="Proteomes" id="UP000316426"/>
    </source>
</evidence>
<feature type="domain" description="DHHA1" evidence="2">
    <location>
        <begin position="242"/>
        <end position="326"/>
    </location>
</feature>
<dbReference type="GO" id="GO:0016787">
    <property type="term" value="F:hydrolase activity"/>
    <property type="evidence" value="ECO:0007669"/>
    <property type="project" value="UniProtKB-KW"/>
</dbReference>
<dbReference type="Gene3D" id="3.10.310.30">
    <property type="match status" value="1"/>
</dbReference>